<dbReference type="AlphaFoldDB" id="A0AAE0BGU9"/>
<sequence>MRNVNLAARRASRGESEGDKEPIYYDGIGQQAYEALNTAKEFIMTIDQEQAKHASSCAAVLWEWVHLLLELREVQIALHKHNLGIDPTAETLLPKQERPWYASADGGSVVDQLASPKADDLSNIGDIDVESRRQRVERATALVSTLSSDTKQPWRPQSLVEGYGDRWLFQTRSKSPPRR</sequence>
<proteinExistence type="predicted"/>
<gene>
    <name evidence="2" type="ORF">CYMTET_53527</name>
</gene>
<protein>
    <submittedName>
        <fullName evidence="2">Uncharacterized protein</fullName>
    </submittedName>
</protein>
<evidence type="ECO:0000313" key="2">
    <source>
        <dbReference type="EMBL" id="KAK3236326.1"/>
    </source>
</evidence>
<evidence type="ECO:0000256" key="1">
    <source>
        <dbReference type="SAM" id="MobiDB-lite"/>
    </source>
</evidence>
<feature type="region of interest" description="Disordered" evidence="1">
    <location>
        <begin position="1"/>
        <end position="20"/>
    </location>
</feature>
<name>A0AAE0BGU9_9CHLO</name>
<keyword evidence="3" id="KW-1185">Reference proteome</keyword>
<evidence type="ECO:0000313" key="3">
    <source>
        <dbReference type="Proteomes" id="UP001190700"/>
    </source>
</evidence>
<organism evidence="2 3">
    <name type="scientific">Cymbomonas tetramitiformis</name>
    <dbReference type="NCBI Taxonomy" id="36881"/>
    <lineage>
        <taxon>Eukaryota</taxon>
        <taxon>Viridiplantae</taxon>
        <taxon>Chlorophyta</taxon>
        <taxon>Pyramimonadophyceae</taxon>
        <taxon>Pyramimonadales</taxon>
        <taxon>Pyramimonadaceae</taxon>
        <taxon>Cymbomonas</taxon>
    </lineage>
</organism>
<reference evidence="2 3" key="1">
    <citation type="journal article" date="2015" name="Genome Biol. Evol.">
        <title>Comparative Genomics of a Bacterivorous Green Alga Reveals Evolutionary Causalities and Consequences of Phago-Mixotrophic Mode of Nutrition.</title>
        <authorList>
            <person name="Burns J.A."/>
            <person name="Paasch A."/>
            <person name="Narechania A."/>
            <person name="Kim E."/>
        </authorList>
    </citation>
    <scope>NUCLEOTIDE SEQUENCE [LARGE SCALE GENOMIC DNA]</scope>
    <source>
        <strain evidence="2 3">PLY_AMNH</strain>
    </source>
</reference>
<dbReference type="EMBL" id="LGRX02035085">
    <property type="protein sequence ID" value="KAK3236326.1"/>
    <property type="molecule type" value="Genomic_DNA"/>
</dbReference>
<dbReference type="Proteomes" id="UP001190700">
    <property type="component" value="Unassembled WGS sequence"/>
</dbReference>
<accession>A0AAE0BGU9</accession>
<comment type="caution">
    <text evidence="2">The sequence shown here is derived from an EMBL/GenBank/DDBJ whole genome shotgun (WGS) entry which is preliminary data.</text>
</comment>